<gene>
    <name evidence="2" type="ORF">AU210_016325</name>
</gene>
<comment type="caution">
    <text evidence="2">The sequence shown here is derived from an EMBL/GenBank/DDBJ whole genome shotgun (WGS) entry which is preliminary data.</text>
</comment>
<feature type="compositionally biased region" description="Polar residues" evidence="1">
    <location>
        <begin position="270"/>
        <end position="282"/>
    </location>
</feature>
<organism evidence="2 3">
    <name type="scientific">Fusarium oxysporum f. sp. radicis-cucumerinum</name>
    <dbReference type="NCBI Taxonomy" id="327505"/>
    <lineage>
        <taxon>Eukaryota</taxon>
        <taxon>Fungi</taxon>
        <taxon>Dikarya</taxon>
        <taxon>Ascomycota</taxon>
        <taxon>Pezizomycotina</taxon>
        <taxon>Sordariomycetes</taxon>
        <taxon>Hypocreomycetidae</taxon>
        <taxon>Hypocreales</taxon>
        <taxon>Nectriaceae</taxon>
        <taxon>Fusarium</taxon>
        <taxon>Fusarium oxysporum species complex</taxon>
    </lineage>
</organism>
<dbReference type="Proteomes" id="UP000219602">
    <property type="component" value="Unassembled WGS sequence"/>
</dbReference>
<evidence type="ECO:0000313" key="3">
    <source>
        <dbReference type="Proteomes" id="UP000219602"/>
    </source>
</evidence>
<evidence type="ECO:0000256" key="1">
    <source>
        <dbReference type="SAM" id="MobiDB-lite"/>
    </source>
</evidence>
<name>A0A2H3G8D4_FUSOX</name>
<feature type="region of interest" description="Disordered" evidence="1">
    <location>
        <begin position="150"/>
        <end position="179"/>
    </location>
</feature>
<accession>A0A2H3G8D4</accession>
<dbReference type="InterPro" id="IPR011990">
    <property type="entry name" value="TPR-like_helical_dom_sf"/>
</dbReference>
<reference evidence="2 3" key="1">
    <citation type="journal article" date="2016" name="Environ. Microbiol.">
        <title>Effector profiles distinguish formae speciales of Fusarium oxysporum.</title>
        <authorList>
            <person name="van Dam P."/>
            <person name="Fokkens L."/>
            <person name="Schmidt S.M."/>
            <person name="Linmans J.H."/>
            <person name="Kistler H.C."/>
            <person name="Ma L.J."/>
            <person name="Rep M."/>
        </authorList>
    </citation>
    <scope>NUCLEOTIDE SEQUENCE [LARGE SCALE GENOMIC DNA]</scope>
    <source>
        <strain evidence="2 3">Forc016</strain>
    </source>
</reference>
<proteinExistence type="predicted"/>
<protein>
    <submittedName>
        <fullName evidence="2">Uncharacterized protein</fullName>
    </submittedName>
</protein>
<dbReference type="AlphaFoldDB" id="A0A2H3G8D4"/>
<evidence type="ECO:0000313" key="2">
    <source>
        <dbReference type="EMBL" id="PCD21359.1"/>
    </source>
</evidence>
<dbReference type="Gene3D" id="1.25.40.10">
    <property type="entry name" value="Tetratricopeptide repeat domain"/>
    <property type="match status" value="1"/>
</dbReference>
<feature type="region of interest" description="Disordered" evidence="1">
    <location>
        <begin position="217"/>
        <end position="348"/>
    </location>
</feature>
<feature type="compositionally biased region" description="Basic and acidic residues" evidence="1">
    <location>
        <begin position="313"/>
        <end position="322"/>
    </location>
</feature>
<reference evidence="2 3" key="2">
    <citation type="journal article" date="2017" name="Sci. Rep.">
        <title>A mobile pathogenicity chromosome in Fusarium oxysporum for infection of multiple cucurbit species.</title>
        <authorList>
            <person name="van Dam P."/>
            <person name="Fokkens L."/>
            <person name="Ayukawa Y."/>
            <person name="van der Gragt M."/>
            <person name="Ter Horst A."/>
            <person name="Brankovics B."/>
            <person name="Houterman P.M."/>
            <person name="Arie T."/>
            <person name="Rep M."/>
        </authorList>
    </citation>
    <scope>NUCLEOTIDE SEQUENCE [LARGE SCALE GENOMIC DNA]</scope>
    <source>
        <strain evidence="2 3">Forc016</strain>
    </source>
</reference>
<dbReference type="EMBL" id="MABQ02000013">
    <property type="protein sequence ID" value="PCD21359.1"/>
    <property type="molecule type" value="Genomic_DNA"/>
</dbReference>
<sequence length="719" mass="79760">MLPFLTGRLQICKSQGEKPGAKLKGRLLRNLLDERGKEYHLTPKDFPDPSRVVWRRTGFHPDRLFPSVLLFNLHLTHFALALFVPTPKKEFQKQRPGQVIEKAFKSMSPCEAKDLDELDDAQLVSIFRSRLKQRAALAFASLDSPVVMNEGLGSPQGAPDTILDPGNETENRNNPVPFLESNARASPIQQGPWSAAHSPAVAQSDCTIFEQVESVDRTPASSAVEPPSPSFSLPGDGQVNLDSGSASPPEDDAQDPSFGPSTCEDEGSQPLYSRNDGLSNGSDAPPDQARPDTISYVERLPSSVAARTTTDPSHGKPIETSKDGIANPAKRKRKGDSQVNKATGMRKRCRSKTIVLRENYRSSRYGRIPTPQSPSPPRDLLIAEHLLHSIKAYFTKSCQNMRFDMDQSLVTPTGDRLDNALCSEFDSYCFTATVLAQKRLSVEFRRALSKACDLVKRILQAQHPRTLACFLEVFIHLIQSGHSKVAISLCGFVAEMSKVIGKEGGPLGTIYELLGKLDEASFYQALAPIWRCISDTFDTELGQSHRLAVSIRLDYIKRVVTDHKEEETLLTGLLGQFSDSPQLSTPRVMLNLAHNLNKQGCHDRAEDMASKVSSLLQTNVMYTSRVIEKIECLKVISRSQFHQGKTIAAKQTMREAIQMIEAALGKEHPWVTEFKSVLEGWLRDSGQEQEANVLREEIHTLIDEAGIDWGEQDKQHDGI</sequence>